<reference evidence="1" key="1">
    <citation type="submission" date="2020-03" db="EMBL/GenBank/DDBJ databases">
        <title>The deep terrestrial virosphere.</title>
        <authorList>
            <person name="Holmfeldt K."/>
            <person name="Nilsson E."/>
            <person name="Simone D."/>
            <person name="Lopez-Fernandez M."/>
            <person name="Wu X."/>
            <person name="de Brujin I."/>
            <person name="Lundin D."/>
            <person name="Andersson A."/>
            <person name="Bertilsson S."/>
            <person name="Dopson M."/>
        </authorList>
    </citation>
    <scope>NUCLEOTIDE SEQUENCE</scope>
    <source>
        <strain evidence="1">MM415B03583</strain>
    </source>
</reference>
<dbReference type="EMBL" id="MT142934">
    <property type="protein sequence ID" value="QJA90742.1"/>
    <property type="molecule type" value="Genomic_DNA"/>
</dbReference>
<name>A0A6M3LAR4_9ZZZZ</name>
<gene>
    <name evidence="1" type="ORF">MM415B03583_0002</name>
</gene>
<evidence type="ECO:0000313" key="1">
    <source>
        <dbReference type="EMBL" id="QJA90742.1"/>
    </source>
</evidence>
<accession>A0A6M3LAR4</accession>
<proteinExistence type="predicted"/>
<protein>
    <submittedName>
        <fullName evidence="1">Uncharacterized protein</fullName>
    </submittedName>
</protein>
<sequence>MLADTVRSGQTTVTTAGTAVRLSSATIRCTRVTIQALDGNTGAIYVGNDGAGDVTSANGFVLGATAGTNDRLTLDVADLAKVWIDSAVNGEGVSWIAEVV</sequence>
<dbReference type="AlphaFoldDB" id="A0A6M3LAR4"/>
<organism evidence="1">
    <name type="scientific">viral metagenome</name>
    <dbReference type="NCBI Taxonomy" id="1070528"/>
    <lineage>
        <taxon>unclassified sequences</taxon>
        <taxon>metagenomes</taxon>
        <taxon>organismal metagenomes</taxon>
    </lineage>
</organism>